<keyword evidence="2" id="KW-1185">Reference proteome</keyword>
<dbReference type="Proteomes" id="UP001476798">
    <property type="component" value="Unassembled WGS sequence"/>
</dbReference>
<name>A0ABV0P7R4_9TELE</name>
<evidence type="ECO:0000313" key="1">
    <source>
        <dbReference type="EMBL" id="MEQ2179478.1"/>
    </source>
</evidence>
<organism evidence="1 2">
    <name type="scientific">Goodea atripinnis</name>
    <dbReference type="NCBI Taxonomy" id="208336"/>
    <lineage>
        <taxon>Eukaryota</taxon>
        <taxon>Metazoa</taxon>
        <taxon>Chordata</taxon>
        <taxon>Craniata</taxon>
        <taxon>Vertebrata</taxon>
        <taxon>Euteleostomi</taxon>
        <taxon>Actinopterygii</taxon>
        <taxon>Neopterygii</taxon>
        <taxon>Teleostei</taxon>
        <taxon>Neoteleostei</taxon>
        <taxon>Acanthomorphata</taxon>
        <taxon>Ovalentaria</taxon>
        <taxon>Atherinomorphae</taxon>
        <taxon>Cyprinodontiformes</taxon>
        <taxon>Goodeidae</taxon>
        <taxon>Goodea</taxon>
    </lineage>
</organism>
<dbReference type="EMBL" id="JAHRIO010062944">
    <property type="protein sequence ID" value="MEQ2179478.1"/>
    <property type="molecule type" value="Genomic_DNA"/>
</dbReference>
<sequence>MPQHRHACPSSSKPYPASLSSSFPFLFPLSPSVHNTCHPFNPSVFCPLCIFPHLPVPHYWLKKTIKGVFCPLMKKKKTVNITLTRIFQTVLNKTTLSSQLHYK</sequence>
<protein>
    <submittedName>
        <fullName evidence="1">Uncharacterized protein</fullName>
    </submittedName>
</protein>
<gene>
    <name evidence="1" type="ORF">GOODEAATRI_025371</name>
</gene>
<evidence type="ECO:0000313" key="2">
    <source>
        <dbReference type="Proteomes" id="UP001476798"/>
    </source>
</evidence>
<reference evidence="1 2" key="1">
    <citation type="submission" date="2021-06" db="EMBL/GenBank/DDBJ databases">
        <authorList>
            <person name="Palmer J.M."/>
        </authorList>
    </citation>
    <scope>NUCLEOTIDE SEQUENCE [LARGE SCALE GENOMIC DNA]</scope>
    <source>
        <strain evidence="1 2">GA_2019</strain>
        <tissue evidence="1">Muscle</tissue>
    </source>
</reference>
<proteinExistence type="predicted"/>
<comment type="caution">
    <text evidence="1">The sequence shown here is derived from an EMBL/GenBank/DDBJ whole genome shotgun (WGS) entry which is preliminary data.</text>
</comment>
<accession>A0ABV0P7R4</accession>